<evidence type="ECO:0000256" key="5">
    <source>
        <dbReference type="ARBA" id="ARBA00022832"/>
    </source>
</evidence>
<comment type="subunit">
    <text evidence="14">Homodimer.</text>
</comment>
<proteinExistence type="inferred from homology"/>
<dbReference type="EMBL" id="WSFT01000053">
    <property type="protein sequence ID" value="MBS4539760.1"/>
    <property type="molecule type" value="Genomic_DNA"/>
</dbReference>
<comment type="catalytic activity">
    <reaction evidence="11">
        <text>(2S)-2-methylbutanoyl-CoA + malonyl-[ACP] + H(+) = (4S)-4-methyl-3-oxohexanoyl-[ACP] + CO2 + CoA</text>
        <dbReference type="Rhea" id="RHEA:42276"/>
        <dbReference type="Rhea" id="RHEA-COMP:9623"/>
        <dbReference type="Rhea" id="RHEA-COMP:17148"/>
        <dbReference type="ChEBI" id="CHEBI:15378"/>
        <dbReference type="ChEBI" id="CHEBI:16526"/>
        <dbReference type="ChEBI" id="CHEBI:57287"/>
        <dbReference type="ChEBI" id="CHEBI:78449"/>
        <dbReference type="ChEBI" id="CHEBI:88166"/>
        <dbReference type="ChEBI" id="CHEBI:167462"/>
        <dbReference type="EC" id="2.3.1.300"/>
    </reaction>
    <physiologicalReaction direction="left-to-right" evidence="11">
        <dbReference type="Rhea" id="RHEA:42277"/>
    </physiologicalReaction>
</comment>
<dbReference type="GO" id="GO:0004315">
    <property type="term" value="F:3-oxoacyl-[acyl-carrier-protein] synthase activity"/>
    <property type="evidence" value="ECO:0007669"/>
    <property type="project" value="InterPro"/>
</dbReference>
<keyword evidence="18" id="KW-1185">Reference proteome</keyword>
<comment type="catalytic activity">
    <reaction evidence="13">
        <text>3-methylbutanoyl-CoA + malonyl-[ACP] + H(+) = 5-methyl-3-oxohexanoyl-[ACP] + CO2 + CoA</text>
        <dbReference type="Rhea" id="RHEA:42272"/>
        <dbReference type="Rhea" id="RHEA-COMP:9623"/>
        <dbReference type="Rhea" id="RHEA-COMP:9941"/>
        <dbReference type="ChEBI" id="CHEBI:15378"/>
        <dbReference type="ChEBI" id="CHEBI:16526"/>
        <dbReference type="ChEBI" id="CHEBI:57287"/>
        <dbReference type="ChEBI" id="CHEBI:57345"/>
        <dbReference type="ChEBI" id="CHEBI:78449"/>
        <dbReference type="ChEBI" id="CHEBI:78822"/>
        <dbReference type="EC" id="2.3.1.300"/>
    </reaction>
    <physiologicalReaction direction="left-to-right" evidence="13">
        <dbReference type="Rhea" id="RHEA:42273"/>
    </physiologicalReaction>
</comment>
<dbReference type="PANTHER" id="PTHR43091">
    <property type="entry name" value="3-OXOACYL-[ACYL-CARRIER-PROTEIN] SYNTHASE"/>
    <property type="match status" value="1"/>
</dbReference>
<evidence type="ECO:0000313" key="18">
    <source>
        <dbReference type="Proteomes" id="UP000724672"/>
    </source>
</evidence>
<evidence type="ECO:0000256" key="4">
    <source>
        <dbReference type="ARBA" id="ARBA00022679"/>
    </source>
</evidence>
<evidence type="ECO:0000256" key="12">
    <source>
        <dbReference type="ARBA" id="ARBA00052467"/>
    </source>
</evidence>
<evidence type="ECO:0000256" key="7">
    <source>
        <dbReference type="ARBA" id="ARBA00023160"/>
    </source>
</evidence>
<comment type="domain">
    <text evidence="14">The last Arg residue of the ACP-binding site is essential for the weak association between ACP/AcpP and FabH.</text>
</comment>
<keyword evidence="9 14" id="KW-0012">Acyltransferase</keyword>
<feature type="active site" evidence="14">
    <location>
        <position position="117"/>
    </location>
</feature>
<keyword evidence="14" id="KW-0963">Cytoplasm</keyword>
<dbReference type="CDD" id="cd00830">
    <property type="entry name" value="KAS_III"/>
    <property type="match status" value="1"/>
</dbReference>
<feature type="domain" description="Beta-ketoacyl-[acyl-carrier-protein] synthase III N-terminal" evidence="16">
    <location>
        <begin position="111"/>
        <end position="189"/>
    </location>
</feature>
<dbReference type="InterPro" id="IPR016039">
    <property type="entry name" value="Thiolase-like"/>
</dbReference>
<evidence type="ECO:0000256" key="14">
    <source>
        <dbReference type="HAMAP-Rule" id="MF_01815"/>
    </source>
</evidence>
<dbReference type="RefSeq" id="WP_203367675.1">
    <property type="nucleotide sequence ID" value="NZ_WSFT01000053.1"/>
</dbReference>
<evidence type="ECO:0000256" key="6">
    <source>
        <dbReference type="ARBA" id="ARBA00023098"/>
    </source>
</evidence>
<evidence type="ECO:0000256" key="8">
    <source>
        <dbReference type="ARBA" id="ARBA00023268"/>
    </source>
</evidence>
<dbReference type="SUPFAM" id="SSF53901">
    <property type="entry name" value="Thiolase-like"/>
    <property type="match status" value="1"/>
</dbReference>
<comment type="catalytic activity">
    <reaction evidence="12">
        <text>2-methylpropanoyl-CoA + malonyl-[ACP] + H(+) = 4-methyl-3-oxopentanoyl-[ACP] + CO2 + CoA</text>
        <dbReference type="Rhea" id="RHEA:42268"/>
        <dbReference type="Rhea" id="RHEA-COMP:9623"/>
        <dbReference type="Rhea" id="RHEA-COMP:9940"/>
        <dbReference type="ChEBI" id="CHEBI:15378"/>
        <dbReference type="ChEBI" id="CHEBI:16526"/>
        <dbReference type="ChEBI" id="CHEBI:57287"/>
        <dbReference type="ChEBI" id="CHEBI:57338"/>
        <dbReference type="ChEBI" id="CHEBI:78449"/>
        <dbReference type="ChEBI" id="CHEBI:78820"/>
        <dbReference type="EC" id="2.3.1.300"/>
    </reaction>
    <physiologicalReaction direction="left-to-right" evidence="12">
        <dbReference type="Rhea" id="RHEA:42269"/>
    </physiologicalReaction>
</comment>
<keyword evidence="8 14" id="KW-0511">Multifunctional enzyme</keyword>
<evidence type="ECO:0000256" key="1">
    <source>
        <dbReference type="ARBA" id="ARBA00005194"/>
    </source>
</evidence>
<keyword evidence="7 14" id="KW-0275">Fatty acid biosynthesis</keyword>
<dbReference type="InterPro" id="IPR013747">
    <property type="entry name" value="ACP_syn_III_C"/>
</dbReference>
<feature type="region of interest" description="ACP-binding" evidence="14">
    <location>
        <begin position="258"/>
        <end position="262"/>
    </location>
</feature>
<keyword evidence="3 14" id="KW-0444">Lipid biosynthesis</keyword>
<feature type="active site" evidence="14">
    <location>
        <position position="287"/>
    </location>
</feature>
<evidence type="ECO:0000256" key="3">
    <source>
        <dbReference type="ARBA" id="ARBA00022516"/>
    </source>
</evidence>
<evidence type="ECO:0000256" key="11">
    <source>
        <dbReference type="ARBA" id="ARBA00052407"/>
    </source>
</evidence>
<organism evidence="17 18">
    <name type="scientific">Anaeromonas frigoriresistens</name>
    <dbReference type="NCBI Taxonomy" id="2683708"/>
    <lineage>
        <taxon>Bacteria</taxon>
        <taxon>Bacillati</taxon>
        <taxon>Bacillota</taxon>
        <taxon>Tissierellia</taxon>
        <taxon>Tissierellales</taxon>
        <taxon>Thermohalobacteraceae</taxon>
        <taxon>Anaeromonas</taxon>
    </lineage>
</organism>
<dbReference type="AlphaFoldDB" id="A0A942UX79"/>
<accession>A0A942UX79</accession>
<comment type="similarity">
    <text evidence="2 14">Belongs to the thiolase-like superfamily. FabH family.</text>
</comment>
<dbReference type="InterPro" id="IPR004655">
    <property type="entry name" value="FabH"/>
</dbReference>
<comment type="pathway">
    <text evidence="1 14">Lipid metabolism; fatty acid biosynthesis.</text>
</comment>
<evidence type="ECO:0000259" key="16">
    <source>
        <dbReference type="Pfam" id="PF08545"/>
    </source>
</evidence>
<evidence type="ECO:0000256" key="9">
    <source>
        <dbReference type="ARBA" id="ARBA00023315"/>
    </source>
</evidence>
<keyword evidence="6 14" id="KW-0443">Lipid metabolism</keyword>
<comment type="caution">
    <text evidence="17">The sequence shown here is derived from an EMBL/GenBank/DDBJ whole genome shotgun (WGS) entry which is preliminary data.</text>
</comment>
<dbReference type="Pfam" id="PF08545">
    <property type="entry name" value="ACP_syn_III"/>
    <property type="match status" value="1"/>
</dbReference>
<evidence type="ECO:0000259" key="15">
    <source>
        <dbReference type="Pfam" id="PF08541"/>
    </source>
</evidence>
<keyword evidence="5 14" id="KW-0276">Fatty acid metabolism</keyword>
<feature type="domain" description="Beta-ketoacyl-[acyl-carrier-protein] synthase III C-terminal" evidence="15">
    <location>
        <begin position="241"/>
        <end position="330"/>
    </location>
</feature>
<evidence type="ECO:0000256" key="13">
    <source>
        <dbReference type="ARBA" id="ARBA00052985"/>
    </source>
</evidence>
<name>A0A942UX79_9FIRM</name>
<protein>
    <recommendedName>
        <fullName evidence="14">Beta-ketoacyl-[acyl-carrier-protein] synthase III</fullName>
        <shortName evidence="14">Beta-ketoacyl-ACP synthase III</shortName>
        <shortName evidence="14">KAS III</shortName>
        <ecNumber evidence="14">2.3.1.180</ecNumber>
    </recommendedName>
    <alternativeName>
        <fullName evidence="14">3-oxoacyl-[acyl-carrier-protein] synthase 3</fullName>
    </alternativeName>
    <alternativeName>
        <fullName evidence="14">3-oxoacyl-[acyl-carrier-protein] synthase III</fullName>
    </alternativeName>
</protein>
<feature type="active site" evidence="14">
    <location>
        <position position="257"/>
    </location>
</feature>
<comment type="function">
    <text evidence="14">Catalyzes the condensation reaction of fatty acid synthesis by the addition to an acyl acceptor of two carbons from malonyl-ACP. Catalyzes the first condensation reaction which initiates fatty acid synthesis and may therefore play a role in governing the total rate of fatty acid production. Possesses both acetoacetyl-ACP synthase and acetyl transacylase activities. Its substrate specificity determines the biosynthesis of branched-chain and/or straight-chain of fatty acids.</text>
</comment>
<gene>
    <name evidence="14" type="primary">fabH</name>
    <name evidence="17" type="ORF">GOQ27_14900</name>
</gene>
<dbReference type="GO" id="GO:0033818">
    <property type="term" value="F:beta-ketoacyl-acyl-carrier-protein synthase III activity"/>
    <property type="evidence" value="ECO:0007669"/>
    <property type="project" value="UniProtKB-UniRule"/>
</dbReference>
<comment type="subcellular location">
    <subcellularLocation>
        <location evidence="14">Cytoplasm</location>
    </subcellularLocation>
</comment>
<comment type="catalytic activity">
    <reaction evidence="10">
        <text>malonyl-[ACP] + acetyl-CoA + H(+) = 3-oxobutanoyl-[ACP] + CO2 + CoA</text>
        <dbReference type="Rhea" id="RHEA:12080"/>
        <dbReference type="Rhea" id="RHEA-COMP:9623"/>
        <dbReference type="Rhea" id="RHEA-COMP:9625"/>
        <dbReference type="ChEBI" id="CHEBI:15378"/>
        <dbReference type="ChEBI" id="CHEBI:16526"/>
        <dbReference type="ChEBI" id="CHEBI:57287"/>
        <dbReference type="ChEBI" id="CHEBI:57288"/>
        <dbReference type="ChEBI" id="CHEBI:78449"/>
        <dbReference type="ChEBI" id="CHEBI:78450"/>
        <dbReference type="EC" id="2.3.1.180"/>
    </reaction>
    <physiologicalReaction direction="left-to-right" evidence="10">
        <dbReference type="Rhea" id="RHEA:12081"/>
    </physiologicalReaction>
</comment>
<evidence type="ECO:0000313" key="17">
    <source>
        <dbReference type="EMBL" id="MBS4539760.1"/>
    </source>
</evidence>
<dbReference type="NCBIfam" id="TIGR00747">
    <property type="entry name" value="fabH"/>
    <property type="match status" value="1"/>
</dbReference>
<dbReference type="HAMAP" id="MF_01815">
    <property type="entry name" value="FabH"/>
    <property type="match status" value="1"/>
</dbReference>
<keyword evidence="4 14" id="KW-0808">Transferase</keyword>
<evidence type="ECO:0000256" key="2">
    <source>
        <dbReference type="ARBA" id="ARBA00008642"/>
    </source>
</evidence>
<dbReference type="GO" id="GO:0005737">
    <property type="term" value="C:cytoplasm"/>
    <property type="evidence" value="ECO:0007669"/>
    <property type="project" value="UniProtKB-SubCell"/>
</dbReference>
<evidence type="ECO:0000256" key="10">
    <source>
        <dbReference type="ARBA" id="ARBA00051096"/>
    </source>
</evidence>
<reference evidence="17" key="1">
    <citation type="submission" date="2019-12" db="EMBL/GenBank/DDBJ databases">
        <title>Clostridiaceae gen. nov. sp. nov., isolated from sediment in Xinjiang, China.</title>
        <authorList>
            <person name="Zhang R."/>
        </authorList>
    </citation>
    <scope>NUCLEOTIDE SEQUENCE</scope>
    <source>
        <strain evidence="17">D2Q-11</strain>
    </source>
</reference>
<dbReference type="GO" id="GO:0006633">
    <property type="term" value="P:fatty acid biosynthetic process"/>
    <property type="evidence" value="ECO:0007669"/>
    <property type="project" value="UniProtKB-UniRule"/>
</dbReference>
<dbReference type="EC" id="2.3.1.180" evidence="14"/>
<dbReference type="InterPro" id="IPR013751">
    <property type="entry name" value="ACP_syn_III_N"/>
</dbReference>
<sequence length="332" mass="35834">MDNTEFGIGIIGTGSYIPDNILTNKELESIVDTSDEWITTRTGIKERRILDKSKATSYMAKIAGQRAIDASGLGSDDIDMIIVTTVTPDMAFPSTACIVQEKLGLKNAAAFDLEAACTGFIYGLSTGYSFIKSGLYQNVLVISADNLSKIIDWEDRNTCVLFGDGAGAVVLSKVESNKGIMSIKLGADGSGGDLLSQPAGGSLRPSTLETVKDKLHFIKMEGNSVFKFAVKTMVESSKQVMEESEVKIQEIDHLIPHQANMRIIESASKRLKIDLDKVQLNLEKYGNMSSASIPVALDEAVRSGKLHDNENVLLVGFGGGLTWGATLLKWKS</sequence>
<dbReference type="PANTHER" id="PTHR43091:SF1">
    <property type="entry name" value="BETA-KETOACYL-[ACYL-CARRIER-PROTEIN] SYNTHASE III, CHLOROPLASTIC"/>
    <property type="match status" value="1"/>
</dbReference>
<dbReference type="Pfam" id="PF08541">
    <property type="entry name" value="ACP_syn_III_C"/>
    <property type="match status" value="1"/>
</dbReference>
<dbReference type="FunFam" id="3.40.47.10:FF:000004">
    <property type="entry name" value="3-oxoacyl-[acyl-carrier-protein] synthase 3"/>
    <property type="match status" value="1"/>
</dbReference>
<dbReference type="Gene3D" id="3.40.47.10">
    <property type="match status" value="1"/>
</dbReference>
<dbReference type="NCBIfam" id="NF006829">
    <property type="entry name" value="PRK09352.1"/>
    <property type="match status" value="1"/>
</dbReference>
<dbReference type="Proteomes" id="UP000724672">
    <property type="component" value="Unassembled WGS sequence"/>
</dbReference>